<evidence type="ECO:0000256" key="5">
    <source>
        <dbReference type="ARBA" id="ARBA00023136"/>
    </source>
</evidence>
<gene>
    <name evidence="8" type="ORF">WJX84_003032</name>
</gene>
<feature type="repeat" description="Solcar" evidence="6">
    <location>
        <begin position="169"/>
        <end position="284"/>
    </location>
</feature>
<comment type="subcellular location">
    <subcellularLocation>
        <location evidence="1">Membrane</location>
        <topology evidence="1">Multi-pass membrane protein</topology>
    </subcellularLocation>
</comment>
<keyword evidence="3 6" id="KW-0812">Transmembrane</keyword>
<proteinExistence type="inferred from homology"/>
<keyword evidence="5 6" id="KW-0472">Membrane</keyword>
<evidence type="ECO:0000313" key="8">
    <source>
        <dbReference type="EMBL" id="KAK9847845.1"/>
    </source>
</evidence>
<reference evidence="8 9" key="1">
    <citation type="journal article" date="2024" name="Nat. Commun.">
        <title>Phylogenomics reveals the evolutionary origins of lichenization in chlorophyte algae.</title>
        <authorList>
            <person name="Puginier C."/>
            <person name="Libourel C."/>
            <person name="Otte J."/>
            <person name="Skaloud P."/>
            <person name="Haon M."/>
            <person name="Grisel S."/>
            <person name="Petersen M."/>
            <person name="Berrin J.G."/>
            <person name="Delaux P.M."/>
            <person name="Dal Grande F."/>
            <person name="Keller J."/>
        </authorList>
    </citation>
    <scope>NUCLEOTIDE SEQUENCE [LARGE SCALE GENOMIC DNA]</scope>
    <source>
        <strain evidence="8 9">SAG 2523</strain>
    </source>
</reference>
<feature type="repeat" description="Solcar" evidence="6">
    <location>
        <begin position="62"/>
        <end position="149"/>
    </location>
</feature>
<dbReference type="InterPro" id="IPR018108">
    <property type="entry name" value="MCP_transmembrane"/>
</dbReference>
<dbReference type="InterPro" id="IPR002067">
    <property type="entry name" value="MCP"/>
</dbReference>
<organism evidence="8 9">
    <name type="scientific">Apatococcus fuscideae</name>
    <dbReference type="NCBI Taxonomy" id="2026836"/>
    <lineage>
        <taxon>Eukaryota</taxon>
        <taxon>Viridiplantae</taxon>
        <taxon>Chlorophyta</taxon>
        <taxon>core chlorophytes</taxon>
        <taxon>Trebouxiophyceae</taxon>
        <taxon>Chlorellales</taxon>
        <taxon>Chlorellaceae</taxon>
        <taxon>Apatococcus</taxon>
    </lineage>
</organism>
<evidence type="ECO:0000256" key="2">
    <source>
        <dbReference type="ARBA" id="ARBA00022448"/>
    </source>
</evidence>
<evidence type="ECO:0000256" key="4">
    <source>
        <dbReference type="ARBA" id="ARBA00022737"/>
    </source>
</evidence>
<feature type="repeat" description="Solcar" evidence="6">
    <location>
        <begin position="1"/>
        <end position="52"/>
    </location>
</feature>
<keyword evidence="4" id="KW-0677">Repeat</keyword>
<dbReference type="PRINTS" id="PR00926">
    <property type="entry name" value="MITOCARRIER"/>
</dbReference>
<dbReference type="AlphaFoldDB" id="A0AAW1SNB2"/>
<dbReference type="InterPro" id="IPR023395">
    <property type="entry name" value="MCP_dom_sf"/>
</dbReference>
<comment type="similarity">
    <text evidence="7">Belongs to the mitochondrial carrier (TC 2.A.29) family.</text>
</comment>
<keyword evidence="2 7" id="KW-0813">Transport</keyword>
<evidence type="ECO:0008006" key="10">
    <source>
        <dbReference type="Google" id="ProtNLM"/>
    </source>
</evidence>
<dbReference type="EMBL" id="JALJOV010001441">
    <property type="protein sequence ID" value="KAK9847845.1"/>
    <property type="molecule type" value="Genomic_DNA"/>
</dbReference>
<protein>
    <recommendedName>
        <fullName evidence="10">Mitochondrial carrier protein</fullName>
    </recommendedName>
</protein>
<dbReference type="SUPFAM" id="SSF103506">
    <property type="entry name" value="Mitochondrial carrier"/>
    <property type="match status" value="1"/>
</dbReference>
<evidence type="ECO:0000313" key="9">
    <source>
        <dbReference type="Proteomes" id="UP001485043"/>
    </source>
</evidence>
<dbReference type="PROSITE" id="PS50920">
    <property type="entry name" value="SOLCAR"/>
    <property type="match status" value="3"/>
</dbReference>
<evidence type="ECO:0000256" key="7">
    <source>
        <dbReference type="RuleBase" id="RU000488"/>
    </source>
</evidence>
<dbReference type="PANTHER" id="PTHR24089">
    <property type="entry name" value="SOLUTE CARRIER FAMILY 25"/>
    <property type="match status" value="1"/>
</dbReference>
<dbReference type="Pfam" id="PF00153">
    <property type="entry name" value="Mito_carr"/>
    <property type="match status" value="3"/>
</dbReference>
<comment type="caution">
    <text evidence="8">The sequence shown here is derived from an EMBL/GenBank/DDBJ whole genome shotgun (WGS) entry which is preliminary data.</text>
</comment>
<evidence type="ECO:0000256" key="6">
    <source>
        <dbReference type="PROSITE-ProRule" id="PRU00282"/>
    </source>
</evidence>
<dbReference type="GO" id="GO:0055085">
    <property type="term" value="P:transmembrane transport"/>
    <property type="evidence" value="ECO:0007669"/>
    <property type="project" value="InterPro"/>
</dbReference>
<evidence type="ECO:0000256" key="1">
    <source>
        <dbReference type="ARBA" id="ARBA00004141"/>
    </source>
</evidence>
<dbReference type="Proteomes" id="UP001485043">
    <property type="component" value="Unassembled WGS sequence"/>
</dbReference>
<keyword evidence="9" id="KW-1185">Reference proteome</keyword>
<dbReference type="GO" id="GO:0016020">
    <property type="term" value="C:membrane"/>
    <property type="evidence" value="ECO:0007669"/>
    <property type="project" value="UniProtKB-SubCell"/>
</dbReference>
<dbReference type="Gene3D" id="1.50.40.10">
    <property type="entry name" value="Mitochondrial carrier domain"/>
    <property type="match status" value="1"/>
</dbReference>
<name>A0AAW1SNB2_9CHLO</name>
<sequence length="289" mass="31184">MYETLNRILSRHLSSDEHEGVRGLWKGNVLNLLRTAPHKAVNFFSYDVYRKGLLRLTRNEKVTNVERFLGGAMAGMTATLTCFPLDVLRTRIMAPGGGLPSGAGLATALIRIVQAEGVGALYIGVLPAICSMAPSGAVFYGVYDLLKTAHLSAHPEARAAQREGRPAKLSAQRTLLYGALSGAAAELACYPLEVIRRHMQMQHLHVISGGKQGWQLQKAGKAVAARAAKHLTGKQRTASFRSASTQIWAHQGAAGFYSGVLPSVLQVLPNAALSYYAYEAFKELLDVKG</sequence>
<evidence type="ECO:0000256" key="3">
    <source>
        <dbReference type="ARBA" id="ARBA00022692"/>
    </source>
</evidence>
<accession>A0AAW1SNB2</accession>